<dbReference type="InterPro" id="IPR036291">
    <property type="entry name" value="NAD(P)-bd_dom_sf"/>
</dbReference>
<keyword evidence="2" id="KW-1185">Reference proteome</keyword>
<dbReference type="Proteomes" id="UP001143362">
    <property type="component" value="Unassembled WGS sequence"/>
</dbReference>
<dbReference type="SUPFAM" id="SSF51735">
    <property type="entry name" value="NAD(P)-binding Rossmann-fold domains"/>
    <property type="match status" value="1"/>
</dbReference>
<sequence>MKSKKLLLLGCGDLGTALGLQMHAAGYEIAAVRRHVDQLPSVFSASSLDYSDPSQQSRLRELAVGNAVMTPVPASYDAAGYQKGYVDAVSNLLAAWQDLPSQQLLFVSSTRVYGDCEGRWVDEESPLELSGFAAAAIGAAEQLLLDSHHQVSLIRFAGIYGRLPSRLLERIARGEVNTDPESAYSNRIHRDDCVGFLAHLLSLAAQGQQLADCYTGVDDLPCRLSEIETWLAGEMGVAALREPPTSTRTGSKRCGNQRLKDSGYQLMYPDYRSGYSEVLQRRAEF</sequence>
<name>A0ABT3TCV4_9GAMM</name>
<gene>
    <name evidence="1" type="ORF">EYC98_03925</name>
</gene>
<reference evidence="1" key="1">
    <citation type="submission" date="2019-02" db="EMBL/GenBank/DDBJ databases">
        <authorList>
            <person name="Li S.-H."/>
        </authorList>
    </citation>
    <scope>NUCLEOTIDE SEQUENCE</scope>
    <source>
        <strain evidence="1">IMCC14734</strain>
    </source>
</reference>
<dbReference type="Gene3D" id="3.40.50.720">
    <property type="entry name" value="NAD(P)-binding Rossmann-like Domain"/>
    <property type="match status" value="1"/>
</dbReference>
<comment type="caution">
    <text evidence="1">The sequence shown here is derived from an EMBL/GenBank/DDBJ whole genome shotgun (WGS) entry which is preliminary data.</text>
</comment>
<dbReference type="PANTHER" id="PTHR48079">
    <property type="entry name" value="PROTEIN YEEZ"/>
    <property type="match status" value="1"/>
</dbReference>
<organism evidence="1 2">
    <name type="scientific">Candidatus Litorirhabdus singularis</name>
    <dbReference type="NCBI Taxonomy" id="2518993"/>
    <lineage>
        <taxon>Bacteria</taxon>
        <taxon>Pseudomonadati</taxon>
        <taxon>Pseudomonadota</taxon>
        <taxon>Gammaproteobacteria</taxon>
        <taxon>Cellvibrionales</taxon>
        <taxon>Halieaceae</taxon>
        <taxon>Candidatus Litorirhabdus</taxon>
    </lineage>
</organism>
<accession>A0ABT3TCV4</accession>
<dbReference type="RefSeq" id="WP_279243992.1">
    <property type="nucleotide sequence ID" value="NZ_SHNN01000001.1"/>
</dbReference>
<proteinExistence type="predicted"/>
<protein>
    <submittedName>
        <fullName evidence="1">SDR family NAD(P)-dependent oxidoreductase</fullName>
    </submittedName>
</protein>
<dbReference type="EMBL" id="SHNN01000001">
    <property type="protein sequence ID" value="MCX2980010.1"/>
    <property type="molecule type" value="Genomic_DNA"/>
</dbReference>
<evidence type="ECO:0000313" key="2">
    <source>
        <dbReference type="Proteomes" id="UP001143362"/>
    </source>
</evidence>
<dbReference type="PANTHER" id="PTHR48079:SF6">
    <property type="entry name" value="NAD(P)-BINDING DOMAIN-CONTAINING PROTEIN-RELATED"/>
    <property type="match status" value="1"/>
</dbReference>
<evidence type="ECO:0000313" key="1">
    <source>
        <dbReference type="EMBL" id="MCX2980010.1"/>
    </source>
</evidence>
<dbReference type="InterPro" id="IPR051783">
    <property type="entry name" value="NAD(P)-dependent_oxidoreduct"/>
</dbReference>